<keyword evidence="1" id="KW-0732">Signal</keyword>
<dbReference type="RefSeq" id="WP_153451319.1">
    <property type="nucleotide sequence ID" value="NZ_WEGJ01000005.1"/>
</dbReference>
<keyword evidence="3" id="KW-1185">Reference proteome</keyword>
<gene>
    <name evidence="2" type="ORF">SRB5_21070</name>
</gene>
<evidence type="ECO:0000313" key="3">
    <source>
        <dbReference type="Proteomes" id="UP000466345"/>
    </source>
</evidence>
<sequence length="119" mass="13121">MRFRNTLAAAAGALALVVSLPTSAEAATGEFFYRFSGPTGEVTTRMLLDPGSFDCLTLWDVTRPLAEPAHSPLNRTDEWATVYTGLNCDGDSFTLRPHTGHASERLKMRSVRFTPFRPE</sequence>
<dbReference type="Proteomes" id="UP000466345">
    <property type="component" value="Unassembled WGS sequence"/>
</dbReference>
<dbReference type="EMBL" id="WEGJ01000005">
    <property type="protein sequence ID" value="MQY11979.1"/>
    <property type="molecule type" value="Genomic_DNA"/>
</dbReference>
<dbReference type="AlphaFoldDB" id="A0A7K0CET1"/>
<evidence type="ECO:0000313" key="2">
    <source>
        <dbReference type="EMBL" id="MQY11979.1"/>
    </source>
</evidence>
<accession>A0A7K0CET1</accession>
<reference evidence="2 3" key="1">
    <citation type="submission" date="2019-10" db="EMBL/GenBank/DDBJ databases">
        <title>Streptomyces smaragdinus sp. nov. and Streptomyces fabii sp. nov., isolated from the gut of fungus growing-termite Macrotermes natalensis.</title>
        <authorList>
            <person name="Schwitalla J."/>
            <person name="Benndorf R."/>
            <person name="Martin K."/>
            <person name="De Beer W."/>
            <person name="Kaster A.-K."/>
            <person name="Vollmers J."/>
            <person name="Poulsen M."/>
            <person name="Beemelmanns C."/>
        </authorList>
    </citation>
    <scope>NUCLEOTIDE SEQUENCE [LARGE SCALE GENOMIC DNA]</scope>
    <source>
        <strain evidence="2 3">RB5</strain>
    </source>
</reference>
<feature type="signal peptide" evidence="1">
    <location>
        <begin position="1"/>
        <end position="26"/>
    </location>
</feature>
<organism evidence="2 3">
    <name type="scientific">Streptomyces smaragdinus</name>
    <dbReference type="NCBI Taxonomy" id="2585196"/>
    <lineage>
        <taxon>Bacteria</taxon>
        <taxon>Bacillati</taxon>
        <taxon>Actinomycetota</taxon>
        <taxon>Actinomycetes</taxon>
        <taxon>Kitasatosporales</taxon>
        <taxon>Streptomycetaceae</taxon>
        <taxon>Streptomyces</taxon>
    </lineage>
</organism>
<name>A0A7K0CET1_9ACTN</name>
<dbReference type="OrthoDB" id="3542365at2"/>
<proteinExistence type="predicted"/>
<evidence type="ECO:0000256" key="1">
    <source>
        <dbReference type="SAM" id="SignalP"/>
    </source>
</evidence>
<evidence type="ECO:0008006" key="4">
    <source>
        <dbReference type="Google" id="ProtNLM"/>
    </source>
</evidence>
<comment type="caution">
    <text evidence="2">The sequence shown here is derived from an EMBL/GenBank/DDBJ whole genome shotgun (WGS) entry which is preliminary data.</text>
</comment>
<feature type="chain" id="PRO_5029908692" description="Secreted protein" evidence="1">
    <location>
        <begin position="27"/>
        <end position="119"/>
    </location>
</feature>
<protein>
    <recommendedName>
        <fullName evidence="4">Secreted protein</fullName>
    </recommendedName>
</protein>